<evidence type="ECO:0000256" key="18">
    <source>
        <dbReference type="RuleBase" id="RU004443"/>
    </source>
</evidence>
<comment type="pathway">
    <text evidence="4 19">Amino-acid biosynthesis; L-leucine biosynthesis; L-leucine from 3-methyl-2-oxobutanoate: step 3/4.</text>
</comment>
<dbReference type="Gene3D" id="3.40.718.10">
    <property type="entry name" value="Isopropylmalate Dehydrogenase"/>
    <property type="match status" value="1"/>
</dbReference>
<protein>
    <recommendedName>
        <fullName evidence="8 19">3-isopropylmalate dehydrogenase</fullName>
        <ecNumber evidence="7 19">1.1.1.85</ecNumber>
    </recommendedName>
</protein>
<evidence type="ECO:0000256" key="2">
    <source>
        <dbReference type="ARBA" id="ARBA00001936"/>
    </source>
</evidence>
<evidence type="ECO:0000256" key="14">
    <source>
        <dbReference type="ARBA" id="ARBA00023027"/>
    </source>
</evidence>
<keyword evidence="12" id="KW-0460">Magnesium</keyword>
<evidence type="ECO:0000256" key="1">
    <source>
        <dbReference type="ARBA" id="ARBA00000624"/>
    </source>
</evidence>
<dbReference type="EC" id="1.1.1.85" evidence="7 19"/>
<evidence type="ECO:0000256" key="15">
    <source>
        <dbReference type="ARBA" id="ARBA00023211"/>
    </source>
</evidence>
<comment type="similarity">
    <text evidence="5 18">Belongs to the isocitrate and isopropylmalate dehydrogenases family.</text>
</comment>
<evidence type="ECO:0000256" key="3">
    <source>
        <dbReference type="ARBA" id="ARBA00004496"/>
    </source>
</evidence>
<proteinExistence type="inferred from homology"/>
<dbReference type="GO" id="GO:0000287">
    <property type="term" value="F:magnesium ion binding"/>
    <property type="evidence" value="ECO:0007669"/>
    <property type="project" value="InterPro"/>
</dbReference>
<dbReference type="PANTHER" id="PTHR42979">
    <property type="entry name" value="3-ISOPROPYLMALATE DEHYDROGENASE"/>
    <property type="match status" value="1"/>
</dbReference>
<dbReference type="GO" id="GO:0051287">
    <property type="term" value="F:NAD binding"/>
    <property type="evidence" value="ECO:0007669"/>
    <property type="project" value="InterPro"/>
</dbReference>
<dbReference type="PANTHER" id="PTHR42979:SF4">
    <property type="entry name" value="3-ISOPROPYLMALATE DEHYDROGENASE"/>
    <property type="match status" value="1"/>
</dbReference>
<keyword evidence="10" id="KW-0028">Amino-acid biosynthesis</keyword>
<evidence type="ECO:0000256" key="13">
    <source>
        <dbReference type="ARBA" id="ARBA00023002"/>
    </source>
</evidence>
<evidence type="ECO:0000256" key="10">
    <source>
        <dbReference type="ARBA" id="ARBA00022605"/>
    </source>
</evidence>
<keyword evidence="16 19" id="KW-0100">Branched-chain amino acid biosynthesis</keyword>
<evidence type="ECO:0000256" key="9">
    <source>
        <dbReference type="ARBA" id="ARBA00022430"/>
    </source>
</evidence>
<evidence type="ECO:0000256" key="4">
    <source>
        <dbReference type="ARBA" id="ARBA00004762"/>
    </source>
</evidence>
<keyword evidence="9 19" id="KW-0432">Leucine biosynthesis</keyword>
<comment type="catalytic activity">
    <reaction evidence="1 19">
        <text>(2R,3S)-3-isopropylmalate + NAD(+) = 4-methyl-2-oxopentanoate + CO2 + NADH</text>
        <dbReference type="Rhea" id="RHEA:32271"/>
        <dbReference type="ChEBI" id="CHEBI:16526"/>
        <dbReference type="ChEBI" id="CHEBI:17865"/>
        <dbReference type="ChEBI" id="CHEBI:35121"/>
        <dbReference type="ChEBI" id="CHEBI:57540"/>
        <dbReference type="ChEBI" id="CHEBI:57945"/>
        <dbReference type="EC" id="1.1.1.85"/>
    </reaction>
</comment>
<keyword evidence="22" id="KW-1185">Reference proteome</keyword>
<comment type="function">
    <text evidence="17 19">Catalyzes the oxidation of 3-carboxy-2-hydroxy-4-methylpentanoate (3-isopropylmalate) to 3-carboxy-4-methyl-2-oxopentanoate. The product decarboxylates to 4-methyl-2 oxopentanoate.</text>
</comment>
<sequence length="403" mass="43038">MVVFNILVLPGDHIGPEIVAEAVKVLHVVEKYSKQDLKFALEYDLFGGASIDRHGEPITEQVLQKAEASDAVLFGSVGGPEWGPSLVANTDENTQDTSLLDTVKCNRLKGARPEQGVLELRRRLDCWANIRPVRLIAPALAARVSAIKEHILRGTDMIVLRENCGGAYFGAKTENSDFASDAWAYTRQEIERVTQMAGYLAENYPGQVKGRSVKITSCDKANVLANSRLWRAVVQKVHDKEFPHIELVHQLADSAAMIMVARPTVLNGVVLCDNTFGDILSDEAAALPGSLGLLSSASLAQVPGEGRKAQGLYEPAHGSAPDLPRDAANPVATILSAGLMLRYTCGQAALADLLDTAVGHVLEDTEAGGLGLRTRDLGGTLGTSALGDAIANEFKTRLIASGL</sequence>
<evidence type="ECO:0000259" key="20">
    <source>
        <dbReference type="SMART" id="SM01329"/>
    </source>
</evidence>
<dbReference type="UniPathway" id="UPA00048">
    <property type="reaction ID" value="UER00072"/>
</dbReference>
<evidence type="ECO:0000256" key="11">
    <source>
        <dbReference type="ARBA" id="ARBA00022723"/>
    </source>
</evidence>
<evidence type="ECO:0000256" key="19">
    <source>
        <dbReference type="RuleBase" id="RU004445"/>
    </source>
</evidence>
<comment type="subunit">
    <text evidence="6 19">Homodimer.</text>
</comment>
<name>A0A5E8BZY5_9ASCO</name>
<dbReference type="Pfam" id="PF00180">
    <property type="entry name" value="Iso_dh"/>
    <property type="match status" value="1"/>
</dbReference>
<dbReference type="Proteomes" id="UP000398389">
    <property type="component" value="Unassembled WGS sequence"/>
</dbReference>
<evidence type="ECO:0000256" key="7">
    <source>
        <dbReference type="ARBA" id="ARBA00013101"/>
    </source>
</evidence>
<dbReference type="NCBIfam" id="TIGR00169">
    <property type="entry name" value="leuB"/>
    <property type="match status" value="1"/>
</dbReference>
<dbReference type="SUPFAM" id="SSF53659">
    <property type="entry name" value="Isocitrate/Isopropylmalate dehydrogenase-like"/>
    <property type="match status" value="1"/>
</dbReference>
<evidence type="ECO:0000313" key="21">
    <source>
        <dbReference type="EMBL" id="VVT55270.1"/>
    </source>
</evidence>
<feature type="domain" description="Isopropylmalate dehydrogenase-like" evidence="20">
    <location>
        <begin position="5"/>
        <end position="390"/>
    </location>
</feature>
<evidence type="ECO:0000256" key="5">
    <source>
        <dbReference type="ARBA" id="ARBA00007769"/>
    </source>
</evidence>
<dbReference type="InterPro" id="IPR024084">
    <property type="entry name" value="IsoPropMal-DH-like_dom"/>
</dbReference>
<dbReference type="RefSeq" id="XP_031855118.1">
    <property type="nucleotide sequence ID" value="XM_031999227.1"/>
</dbReference>
<gene>
    <name evidence="21" type="ORF">SAPINGB_P004512</name>
</gene>
<dbReference type="AlphaFoldDB" id="A0A5E8BZY5"/>
<dbReference type="GO" id="GO:0003862">
    <property type="term" value="F:3-isopropylmalate dehydrogenase activity"/>
    <property type="evidence" value="ECO:0007669"/>
    <property type="project" value="UniProtKB-EC"/>
</dbReference>
<reference evidence="21 22" key="1">
    <citation type="submission" date="2019-09" db="EMBL/GenBank/DDBJ databases">
        <authorList>
            <person name="Brejova B."/>
        </authorList>
    </citation>
    <scope>NUCLEOTIDE SEQUENCE [LARGE SCALE GENOMIC DNA]</scope>
</reference>
<keyword evidence="14 19" id="KW-0520">NAD</keyword>
<dbReference type="EMBL" id="CABVLU010000003">
    <property type="protein sequence ID" value="VVT55270.1"/>
    <property type="molecule type" value="Genomic_DNA"/>
</dbReference>
<evidence type="ECO:0000313" key="22">
    <source>
        <dbReference type="Proteomes" id="UP000398389"/>
    </source>
</evidence>
<dbReference type="InterPro" id="IPR004429">
    <property type="entry name" value="Isopropylmalate_DH"/>
</dbReference>
<organism evidence="21 22">
    <name type="scientific">Magnusiomyces paraingens</name>
    <dbReference type="NCBI Taxonomy" id="2606893"/>
    <lineage>
        <taxon>Eukaryota</taxon>
        <taxon>Fungi</taxon>
        <taxon>Dikarya</taxon>
        <taxon>Ascomycota</taxon>
        <taxon>Saccharomycotina</taxon>
        <taxon>Dipodascomycetes</taxon>
        <taxon>Dipodascales</taxon>
        <taxon>Dipodascaceae</taxon>
        <taxon>Magnusiomyces</taxon>
    </lineage>
</organism>
<dbReference type="OrthoDB" id="419183at2759"/>
<evidence type="ECO:0000256" key="8">
    <source>
        <dbReference type="ARBA" id="ARBA00019276"/>
    </source>
</evidence>
<evidence type="ECO:0000256" key="6">
    <source>
        <dbReference type="ARBA" id="ARBA00011738"/>
    </source>
</evidence>
<comment type="cofactor">
    <cofactor evidence="2">
        <name>Mn(2+)</name>
        <dbReference type="ChEBI" id="CHEBI:29035"/>
    </cofactor>
</comment>
<comment type="subcellular location">
    <subcellularLocation>
        <location evidence="3">Cytoplasm</location>
    </subcellularLocation>
</comment>
<evidence type="ECO:0000256" key="12">
    <source>
        <dbReference type="ARBA" id="ARBA00022842"/>
    </source>
</evidence>
<comment type="cofactor">
    <cofactor evidence="19">
        <name>Mg(2+)</name>
        <dbReference type="ChEBI" id="CHEBI:18420"/>
    </cofactor>
    <cofactor evidence="19">
        <name>Mn(2+)</name>
        <dbReference type="ChEBI" id="CHEBI:29035"/>
    </cofactor>
    <text evidence="19">Binds 1 Mg(2+) or Mn(2+) ion per subunit.</text>
</comment>
<evidence type="ECO:0000256" key="17">
    <source>
        <dbReference type="ARBA" id="ARBA00023577"/>
    </source>
</evidence>
<keyword evidence="13 18" id="KW-0560">Oxidoreductase</keyword>
<dbReference type="GO" id="GO:0009098">
    <property type="term" value="P:L-leucine biosynthetic process"/>
    <property type="evidence" value="ECO:0007669"/>
    <property type="project" value="UniProtKB-UniPathway"/>
</dbReference>
<dbReference type="FunFam" id="3.40.718.10:FF:000006">
    <property type="entry name" value="3-isopropylmalate dehydrogenase"/>
    <property type="match status" value="1"/>
</dbReference>
<dbReference type="GO" id="GO:0005829">
    <property type="term" value="C:cytosol"/>
    <property type="evidence" value="ECO:0007669"/>
    <property type="project" value="TreeGrafter"/>
</dbReference>
<dbReference type="GeneID" id="43583327"/>
<dbReference type="SMART" id="SM01329">
    <property type="entry name" value="Iso_dh"/>
    <property type="match status" value="1"/>
</dbReference>
<keyword evidence="15" id="KW-0464">Manganese</keyword>
<accession>A0A5E8BZY5</accession>
<keyword evidence="11 19" id="KW-0479">Metal-binding</keyword>
<dbReference type="InterPro" id="IPR019818">
    <property type="entry name" value="IsoCit/isopropylmalate_DH_CS"/>
</dbReference>
<dbReference type="PROSITE" id="PS00470">
    <property type="entry name" value="IDH_IMDH"/>
    <property type="match status" value="1"/>
</dbReference>
<evidence type="ECO:0000256" key="16">
    <source>
        <dbReference type="ARBA" id="ARBA00023304"/>
    </source>
</evidence>